<keyword evidence="2" id="KW-0812">Transmembrane</keyword>
<dbReference type="Proteomes" id="UP001437256">
    <property type="component" value="Unassembled WGS sequence"/>
</dbReference>
<feature type="transmembrane region" description="Helical" evidence="2">
    <location>
        <begin position="12"/>
        <end position="34"/>
    </location>
</feature>
<gene>
    <name evidence="3" type="ORF">AAF712_000329</name>
</gene>
<evidence type="ECO:0000256" key="2">
    <source>
        <dbReference type="SAM" id="Phobius"/>
    </source>
</evidence>
<organism evidence="3 4">
    <name type="scientific">Marasmius tenuissimus</name>
    <dbReference type="NCBI Taxonomy" id="585030"/>
    <lineage>
        <taxon>Eukaryota</taxon>
        <taxon>Fungi</taxon>
        <taxon>Dikarya</taxon>
        <taxon>Basidiomycota</taxon>
        <taxon>Agaricomycotina</taxon>
        <taxon>Agaricomycetes</taxon>
        <taxon>Agaricomycetidae</taxon>
        <taxon>Agaricales</taxon>
        <taxon>Marasmiineae</taxon>
        <taxon>Marasmiaceae</taxon>
        <taxon>Marasmius</taxon>
    </lineage>
</organism>
<reference evidence="3 4" key="1">
    <citation type="submission" date="2024-05" db="EMBL/GenBank/DDBJ databases">
        <title>A draft genome resource for the thread blight pathogen Marasmius tenuissimus strain MS-2.</title>
        <authorList>
            <person name="Yulfo-Soto G.E."/>
            <person name="Baruah I.K."/>
            <person name="Amoako-Attah I."/>
            <person name="Bukari Y."/>
            <person name="Meinhardt L.W."/>
            <person name="Bailey B.A."/>
            <person name="Cohen S.P."/>
        </authorList>
    </citation>
    <scope>NUCLEOTIDE SEQUENCE [LARGE SCALE GENOMIC DNA]</scope>
    <source>
        <strain evidence="3 4">MS-2</strain>
    </source>
</reference>
<accession>A0ABR3AF90</accession>
<feature type="compositionally biased region" description="Polar residues" evidence="1">
    <location>
        <begin position="158"/>
        <end position="183"/>
    </location>
</feature>
<evidence type="ECO:0000313" key="4">
    <source>
        <dbReference type="Proteomes" id="UP001437256"/>
    </source>
</evidence>
<feature type="transmembrane region" description="Helical" evidence="2">
    <location>
        <begin position="105"/>
        <end position="127"/>
    </location>
</feature>
<feature type="region of interest" description="Disordered" evidence="1">
    <location>
        <begin position="157"/>
        <end position="183"/>
    </location>
</feature>
<keyword evidence="4" id="KW-1185">Reference proteome</keyword>
<feature type="transmembrane region" description="Helical" evidence="2">
    <location>
        <begin position="55"/>
        <end position="76"/>
    </location>
</feature>
<evidence type="ECO:0000256" key="1">
    <source>
        <dbReference type="SAM" id="MobiDB-lite"/>
    </source>
</evidence>
<sequence length="183" mass="20394">MGQISFTPAMVIGTWIEGIAYGVFLCLYLATLWLKRVSHERNAQSGEKSDGSFTAMFIISSVMFFIATLHMGLAGYRLAKVWIVGDNLAPPTASLTTMDTWDNTMWTILYVTQELLGTGAAVGYRFVHLESRKKSTELRKSYVDLSLLAHMAQKLESYRSSQPPTSRGNRSVARTLTNRVAET</sequence>
<keyword evidence="2" id="KW-1133">Transmembrane helix</keyword>
<evidence type="ECO:0000313" key="3">
    <source>
        <dbReference type="EMBL" id="KAL0072566.1"/>
    </source>
</evidence>
<name>A0ABR3AF90_9AGAR</name>
<proteinExistence type="predicted"/>
<comment type="caution">
    <text evidence="3">The sequence shown here is derived from an EMBL/GenBank/DDBJ whole genome shotgun (WGS) entry which is preliminary data.</text>
</comment>
<protein>
    <submittedName>
        <fullName evidence="3">Uncharacterized protein</fullName>
    </submittedName>
</protein>
<keyword evidence="2" id="KW-0472">Membrane</keyword>
<dbReference type="EMBL" id="JBBXMP010000001">
    <property type="protein sequence ID" value="KAL0072566.1"/>
    <property type="molecule type" value="Genomic_DNA"/>
</dbReference>